<proteinExistence type="predicted"/>
<dbReference type="AlphaFoldDB" id="A0A0U3MKB2"/>
<accession>A0A0U3MKB2</accession>
<feature type="compositionally biased region" description="Polar residues" evidence="1">
    <location>
        <begin position="58"/>
        <end position="67"/>
    </location>
</feature>
<organism evidence="3 4">
    <name type="scientific">Roseateles depolymerans</name>
    <dbReference type="NCBI Taxonomy" id="76731"/>
    <lineage>
        <taxon>Bacteria</taxon>
        <taxon>Pseudomonadati</taxon>
        <taxon>Pseudomonadota</taxon>
        <taxon>Betaproteobacteria</taxon>
        <taxon>Burkholderiales</taxon>
        <taxon>Sphaerotilaceae</taxon>
        <taxon>Roseateles</taxon>
    </lineage>
</organism>
<sequence length="139" mass="14427" precursor="true">MPIGRPFNALVSWIACTALLMSLWAPALAQAFRTPVPAGWADICSASGMQRVMGDGGSATQADQSADSGHPTEEGAGAHGLKHCPYCATHATVLGLPPAPRTVLPQEALASHVPALFLTAPRPLFAWVSAQPRAPPLRA</sequence>
<feature type="signal peptide" evidence="2">
    <location>
        <begin position="1"/>
        <end position="29"/>
    </location>
</feature>
<keyword evidence="3" id="KW-0449">Lipoprotein</keyword>
<evidence type="ECO:0000256" key="2">
    <source>
        <dbReference type="SAM" id="SignalP"/>
    </source>
</evidence>
<dbReference type="STRING" id="76731.RD2015_4743"/>
<reference evidence="3 4" key="1">
    <citation type="submission" date="2015-12" db="EMBL/GenBank/DDBJ databases">
        <title>Complete genome of Roseateles depolymerans KCTC 42856.</title>
        <authorList>
            <person name="Kim K.M."/>
        </authorList>
    </citation>
    <scope>NUCLEOTIDE SEQUENCE [LARGE SCALE GENOMIC DNA]</scope>
    <source>
        <strain evidence="3 4">KCTC 42856</strain>
    </source>
</reference>
<dbReference type="EMBL" id="CP013729">
    <property type="protein sequence ID" value="ALV09181.1"/>
    <property type="molecule type" value="Genomic_DNA"/>
</dbReference>
<dbReference type="PROSITE" id="PS51257">
    <property type="entry name" value="PROKAR_LIPOPROTEIN"/>
    <property type="match status" value="1"/>
</dbReference>
<evidence type="ECO:0000256" key="1">
    <source>
        <dbReference type="SAM" id="MobiDB-lite"/>
    </source>
</evidence>
<keyword evidence="4" id="KW-1185">Reference proteome</keyword>
<dbReference type="Proteomes" id="UP000060699">
    <property type="component" value="Chromosome"/>
</dbReference>
<keyword evidence="2" id="KW-0732">Signal</keyword>
<name>A0A0U3MKB2_9BURK</name>
<feature type="region of interest" description="Disordered" evidence="1">
    <location>
        <begin position="54"/>
        <end position="75"/>
    </location>
</feature>
<gene>
    <name evidence="3" type="ORF">RD2015_4743</name>
</gene>
<protein>
    <submittedName>
        <fullName evidence="3">Putative lipoprotein</fullName>
    </submittedName>
</protein>
<dbReference type="KEGG" id="rdp:RD2015_4743"/>
<dbReference type="InterPro" id="IPR021333">
    <property type="entry name" value="DUF2946"/>
</dbReference>
<feature type="chain" id="PRO_5043949240" evidence="2">
    <location>
        <begin position="30"/>
        <end position="139"/>
    </location>
</feature>
<evidence type="ECO:0000313" key="3">
    <source>
        <dbReference type="EMBL" id="ALV09181.1"/>
    </source>
</evidence>
<dbReference type="Pfam" id="PF11162">
    <property type="entry name" value="DUF2946"/>
    <property type="match status" value="1"/>
</dbReference>
<evidence type="ECO:0000313" key="4">
    <source>
        <dbReference type="Proteomes" id="UP000060699"/>
    </source>
</evidence>